<keyword evidence="13" id="KW-1185">Reference proteome</keyword>
<keyword evidence="6" id="KW-0119">Carbohydrate metabolism</keyword>
<dbReference type="Pfam" id="PF00759">
    <property type="entry name" value="Glyco_hydro_9"/>
    <property type="match status" value="1"/>
</dbReference>
<dbReference type="OrthoDB" id="10257085at2759"/>
<keyword evidence="7" id="KW-0326">Glycosidase</keyword>
<evidence type="ECO:0000256" key="1">
    <source>
        <dbReference type="ARBA" id="ARBA00000966"/>
    </source>
</evidence>
<organism evidence="12 13">
    <name type="scientific">Cutaneotrichosporon oleaginosum</name>
    <dbReference type="NCBI Taxonomy" id="879819"/>
    <lineage>
        <taxon>Eukaryota</taxon>
        <taxon>Fungi</taxon>
        <taxon>Dikarya</taxon>
        <taxon>Basidiomycota</taxon>
        <taxon>Agaricomycotina</taxon>
        <taxon>Tremellomycetes</taxon>
        <taxon>Trichosporonales</taxon>
        <taxon>Trichosporonaceae</taxon>
        <taxon>Cutaneotrichosporon</taxon>
    </lineage>
</organism>
<dbReference type="InterPro" id="IPR001701">
    <property type="entry name" value="Glyco_hydro_9"/>
</dbReference>
<dbReference type="GeneID" id="28984203"/>
<dbReference type="EMBL" id="KQ087221">
    <property type="protein sequence ID" value="KLT41257.1"/>
    <property type="molecule type" value="Genomic_DNA"/>
</dbReference>
<dbReference type="GO" id="GO:0030245">
    <property type="term" value="P:cellulose catabolic process"/>
    <property type="evidence" value="ECO:0007669"/>
    <property type="project" value="UniProtKB-KW"/>
</dbReference>
<evidence type="ECO:0000256" key="10">
    <source>
        <dbReference type="SAM" id="Phobius"/>
    </source>
</evidence>
<dbReference type="SUPFAM" id="SSF48208">
    <property type="entry name" value="Six-hairpin glycosidases"/>
    <property type="match status" value="1"/>
</dbReference>
<dbReference type="GO" id="GO:0008810">
    <property type="term" value="F:cellulase activity"/>
    <property type="evidence" value="ECO:0007669"/>
    <property type="project" value="UniProtKB-EC"/>
</dbReference>
<evidence type="ECO:0000256" key="5">
    <source>
        <dbReference type="ARBA" id="ARBA00023001"/>
    </source>
</evidence>
<keyword evidence="5" id="KW-0136">Cellulose degradation</keyword>
<comment type="similarity">
    <text evidence="2">Belongs to the glycosyl hydrolase 9 (cellulase E) family.</text>
</comment>
<dbReference type="SMR" id="A0A0J0XJI2"/>
<feature type="transmembrane region" description="Helical" evidence="10">
    <location>
        <begin position="545"/>
        <end position="568"/>
    </location>
</feature>
<sequence length="571" mass="60920">MLLLAALALTSARAQLTPEQPYSPPSPAAGTTPSSGTPNAQWSAVLGNALWFYDAQRSGRLDTGSYPNRVPWRQDSAVDDGATVGVDLGGGWYDAGDWIKATYPLGMTMWALSWSAMSYGPGFEAAKQTAYMDSTLRWGYDWLMKAHPADDVLYVQTGSSAHDGGNAYWGPDSGLPGNRACYAVNASYPGTDAWASTAGAFAMGALAYQGTQWNTSSSAWGPAPLANASYAQTLLRHAETLYRVAKENERKSFADSVKAIGPAYTPSSFGDDLCTAALALAAATNNSAYYAEAYNHYTNYTLSKSGAVWNWDSRTPAAYVFFVELAAARPALAAGAGLAPNLTGWQAEVEGWIERSISGDGGRTYTSHAGLLLWTGDSDQASLNPAMSFASLLLRYAPLASADKADTYRRFAQSQIDYLMGKNPMNVPYIVGMHPNSPAAPHVVRGSGLTDESNLRDPPANKETLYGAVPGGPRPSDLWWPWRDDWVQNEIALDYNANLPALAAYQLASGAGDPYYVGVTQAYTVPSGQPCDDALPCKRGLSGGAIAGIVIGCLAAVVIAGVALWWWLRRR</sequence>
<keyword evidence="10" id="KW-1133">Transmembrane helix</keyword>
<name>A0A0J0XJI2_9TREE</name>
<evidence type="ECO:0000256" key="3">
    <source>
        <dbReference type="ARBA" id="ARBA00012601"/>
    </source>
</evidence>
<evidence type="ECO:0000313" key="12">
    <source>
        <dbReference type="EMBL" id="KLT41257.1"/>
    </source>
</evidence>
<evidence type="ECO:0000256" key="2">
    <source>
        <dbReference type="ARBA" id="ARBA00007072"/>
    </source>
</evidence>
<protein>
    <recommendedName>
        <fullName evidence="3">cellulase</fullName>
        <ecNumber evidence="3">3.2.1.4</ecNumber>
    </recommendedName>
</protein>
<keyword evidence="10" id="KW-0812">Transmembrane</keyword>
<keyword evidence="8" id="KW-0624">Polysaccharide degradation</keyword>
<proteinExistence type="inferred from homology"/>
<accession>A0A0J0XJI2</accession>
<dbReference type="InterPro" id="IPR008928">
    <property type="entry name" value="6-hairpin_glycosidase_sf"/>
</dbReference>
<dbReference type="RefSeq" id="XP_018277748.1">
    <property type="nucleotide sequence ID" value="XM_018423600.1"/>
</dbReference>
<evidence type="ECO:0000256" key="9">
    <source>
        <dbReference type="SAM" id="MobiDB-lite"/>
    </source>
</evidence>
<dbReference type="InterPro" id="IPR012341">
    <property type="entry name" value="6hp_glycosidase-like_sf"/>
</dbReference>
<comment type="catalytic activity">
    <reaction evidence="1">
        <text>Endohydrolysis of (1-&gt;4)-beta-D-glucosidic linkages in cellulose, lichenin and cereal beta-D-glucans.</text>
        <dbReference type="EC" id="3.2.1.4"/>
    </reaction>
</comment>
<evidence type="ECO:0000313" key="13">
    <source>
        <dbReference type="Proteomes" id="UP000053611"/>
    </source>
</evidence>
<dbReference type="STRING" id="879819.A0A0J0XJI2"/>
<feature type="region of interest" description="Disordered" evidence="9">
    <location>
        <begin position="443"/>
        <end position="467"/>
    </location>
</feature>
<keyword evidence="4" id="KW-0378">Hydrolase</keyword>
<evidence type="ECO:0000256" key="6">
    <source>
        <dbReference type="ARBA" id="ARBA00023277"/>
    </source>
</evidence>
<dbReference type="Proteomes" id="UP000053611">
    <property type="component" value="Unassembled WGS sequence"/>
</dbReference>
<evidence type="ECO:0000256" key="7">
    <source>
        <dbReference type="ARBA" id="ARBA00023295"/>
    </source>
</evidence>
<evidence type="ECO:0000256" key="4">
    <source>
        <dbReference type="ARBA" id="ARBA00022801"/>
    </source>
</evidence>
<feature type="domain" description="Glycoside hydrolase family 9" evidence="11">
    <location>
        <begin position="44"/>
        <end position="500"/>
    </location>
</feature>
<feature type="region of interest" description="Disordered" evidence="9">
    <location>
        <begin position="16"/>
        <end position="38"/>
    </location>
</feature>
<reference evidence="12 13" key="1">
    <citation type="submission" date="2015-03" db="EMBL/GenBank/DDBJ databases">
        <title>Genomics and transcriptomics of the oil-accumulating basidiomycete yeast T. oleaginosus allow insights into substrate utilization and the diverse evolutionary trajectories of mating systems in fungi.</title>
        <authorList>
            <consortium name="DOE Joint Genome Institute"/>
            <person name="Kourist R."/>
            <person name="Kracht O."/>
            <person name="Bracharz F."/>
            <person name="Lipzen A."/>
            <person name="Nolan M."/>
            <person name="Ohm R."/>
            <person name="Grigoriev I."/>
            <person name="Sun S."/>
            <person name="Heitman J."/>
            <person name="Bruck T."/>
            <person name="Nowrousian M."/>
        </authorList>
    </citation>
    <scope>NUCLEOTIDE SEQUENCE [LARGE SCALE GENOMIC DNA]</scope>
    <source>
        <strain evidence="12 13">IBC0246</strain>
    </source>
</reference>
<dbReference type="EC" id="3.2.1.4" evidence="3"/>
<dbReference type="PANTHER" id="PTHR22298">
    <property type="entry name" value="ENDO-1,4-BETA-GLUCANASE"/>
    <property type="match status" value="1"/>
</dbReference>
<feature type="compositionally biased region" description="Low complexity" evidence="9">
    <location>
        <begin position="28"/>
        <end position="38"/>
    </location>
</feature>
<dbReference type="CDD" id="cd12087">
    <property type="entry name" value="TM_EGFR-like"/>
    <property type="match status" value="1"/>
</dbReference>
<evidence type="ECO:0000256" key="8">
    <source>
        <dbReference type="ARBA" id="ARBA00023326"/>
    </source>
</evidence>
<keyword evidence="10" id="KW-0472">Membrane</keyword>
<dbReference type="AlphaFoldDB" id="A0A0J0XJI2"/>
<evidence type="ECO:0000259" key="11">
    <source>
        <dbReference type="Pfam" id="PF00759"/>
    </source>
</evidence>
<gene>
    <name evidence="12" type="ORF">CC85DRAFT_286693</name>
</gene>
<dbReference type="Gene3D" id="1.50.10.10">
    <property type="match status" value="1"/>
</dbReference>